<comment type="caution">
    <text evidence="2">The sequence shown here is derived from an EMBL/GenBank/DDBJ whole genome shotgun (WGS) entry which is preliminary data.</text>
</comment>
<proteinExistence type="predicted"/>
<evidence type="ECO:0000313" key="3">
    <source>
        <dbReference type="Proteomes" id="UP000452235"/>
    </source>
</evidence>
<name>A0A5M3Z3H5_ASPTE</name>
<accession>A0A5M3Z3H5</accession>
<evidence type="ECO:0000313" key="2">
    <source>
        <dbReference type="EMBL" id="GFF21396.1"/>
    </source>
</evidence>
<dbReference type="EMBL" id="BLJY01000014">
    <property type="protein sequence ID" value="GFF21396.1"/>
    <property type="molecule type" value="Genomic_DNA"/>
</dbReference>
<dbReference type="AlphaFoldDB" id="A0A5M3Z3H5"/>
<keyword evidence="3" id="KW-1185">Reference proteome</keyword>
<feature type="compositionally biased region" description="Basic and acidic residues" evidence="1">
    <location>
        <begin position="56"/>
        <end position="87"/>
    </location>
</feature>
<evidence type="ECO:0000256" key="1">
    <source>
        <dbReference type="SAM" id="MobiDB-lite"/>
    </source>
</evidence>
<feature type="compositionally biased region" description="Basic and acidic residues" evidence="1">
    <location>
        <begin position="11"/>
        <end position="27"/>
    </location>
</feature>
<protein>
    <submittedName>
        <fullName evidence="2">Uncharacterized protein</fullName>
    </submittedName>
</protein>
<gene>
    <name evidence="2" type="ORF">ATEIFO6365_0014032800</name>
</gene>
<feature type="region of interest" description="Disordered" evidence="1">
    <location>
        <begin position="1"/>
        <end position="87"/>
    </location>
</feature>
<dbReference type="Proteomes" id="UP000452235">
    <property type="component" value="Unassembled WGS sequence"/>
</dbReference>
<reference evidence="2 3" key="1">
    <citation type="submission" date="2020-01" db="EMBL/GenBank/DDBJ databases">
        <title>Aspergillus terreus IFO 6365 whole genome shotgun sequence.</title>
        <authorList>
            <person name="Kanamasa S."/>
            <person name="Takahashi H."/>
        </authorList>
    </citation>
    <scope>NUCLEOTIDE SEQUENCE [LARGE SCALE GENOMIC DNA]</scope>
    <source>
        <strain evidence="2 3">IFO 6365</strain>
    </source>
</reference>
<dbReference type="OrthoDB" id="2590867at2759"/>
<sequence length="87" mass="9708">MSETFSSAIPREQRAEASEAYPDRARESSQNPGFPGPGQSATAPEKPKPHGSKILNKLDPRFDHDIFEEHQKETNDTTEGQADRSNR</sequence>
<organism evidence="2 3">
    <name type="scientific">Aspergillus terreus</name>
    <dbReference type="NCBI Taxonomy" id="33178"/>
    <lineage>
        <taxon>Eukaryota</taxon>
        <taxon>Fungi</taxon>
        <taxon>Dikarya</taxon>
        <taxon>Ascomycota</taxon>
        <taxon>Pezizomycotina</taxon>
        <taxon>Eurotiomycetes</taxon>
        <taxon>Eurotiomycetidae</taxon>
        <taxon>Eurotiales</taxon>
        <taxon>Aspergillaceae</taxon>
        <taxon>Aspergillus</taxon>
        <taxon>Aspergillus subgen. Circumdati</taxon>
    </lineage>
</organism>